<protein>
    <submittedName>
        <fullName evidence="2">Uncharacterized protein</fullName>
    </submittedName>
</protein>
<keyword evidence="1" id="KW-1133">Transmembrane helix</keyword>
<proteinExistence type="predicted"/>
<gene>
    <name evidence="2" type="ORF">FNL38_106397</name>
</gene>
<organism evidence="2">
    <name type="scientific">Nocardia globerula</name>
    <dbReference type="NCBI Taxonomy" id="1818"/>
    <lineage>
        <taxon>Bacteria</taxon>
        <taxon>Bacillati</taxon>
        <taxon>Actinomycetota</taxon>
        <taxon>Actinomycetes</taxon>
        <taxon>Mycobacteriales</taxon>
        <taxon>Nocardiaceae</taxon>
        <taxon>Nocardia</taxon>
    </lineage>
</organism>
<dbReference type="EMBL" id="VNIQ01000006">
    <property type="protein sequence ID" value="TYQ02577.1"/>
    <property type="molecule type" value="Genomic_DNA"/>
</dbReference>
<evidence type="ECO:0000313" key="2">
    <source>
        <dbReference type="EMBL" id="TYQ02577.1"/>
    </source>
</evidence>
<keyword evidence="1" id="KW-0472">Membrane</keyword>
<accession>A0A652YLX8</accession>
<dbReference type="AlphaFoldDB" id="A0A652YLX8"/>
<feature type="transmembrane region" description="Helical" evidence="1">
    <location>
        <begin position="49"/>
        <end position="82"/>
    </location>
</feature>
<sequence>MKTFVEGATPHGPGVSAGLAGVRAVLTGKNPVLPAVKGMVSGLSGKTKVMLVLLFALALLLGPVLLVVLVLALIVAGVIAAVRAAAK</sequence>
<reference evidence="2" key="1">
    <citation type="submission" date="2019-07" db="EMBL/GenBank/DDBJ databases">
        <title>Genomic Encyclopedia of Type Strains, Phase IV (KMG-IV): sequencing the most valuable type-strain genomes for metagenomic binning, comparative biology and taxonomic classification.</title>
        <authorList>
            <person name="Goeker M."/>
        </authorList>
    </citation>
    <scope>NUCLEOTIDE SEQUENCE</scope>
    <source>
        <strain evidence="2">DSM 44596</strain>
    </source>
</reference>
<name>A0A652YLX8_NOCGL</name>
<comment type="caution">
    <text evidence="2">The sequence shown here is derived from an EMBL/GenBank/DDBJ whole genome shotgun (WGS) entry which is preliminary data.</text>
</comment>
<evidence type="ECO:0000256" key="1">
    <source>
        <dbReference type="SAM" id="Phobius"/>
    </source>
</evidence>
<keyword evidence="1" id="KW-0812">Transmembrane</keyword>